<keyword evidence="11" id="KW-1208">Phospholipid metabolism</keyword>
<keyword evidence="6" id="KW-0548">Nucleotidyltransferase</keyword>
<keyword evidence="5 12" id="KW-0812">Transmembrane</keyword>
<keyword evidence="14" id="KW-1185">Reference proteome</keyword>
<comment type="caution">
    <text evidence="13">The sequence shown here is derived from an EMBL/GenBank/DDBJ whole genome shotgun (WGS) entry which is preliminary data.</text>
</comment>
<dbReference type="Proteomes" id="UP001165060">
    <property type="component" value="Unassembled WGS sequence"/>
</dbReference>
<evidence type="ECO:0000256" key="8">
    <source>
        <dbReference type="ARBA" id="ARBA00023098"/>
    </source>
</evidence>
<keyword evidence="10" id="KW-0594">Phospholipid biosynthesis</keyword>
<evidence type="ECO:0000256" key="2">
    <source>
        <dbReference type="ARBA" id="ARBA00022475"/>
    </source>
</evidence>
<dbReference type="PANTHER" id="PTHR46382:SF1">
    <property type="entry name" value="PHOSPHATIDATE CYTIDYLYLTRANSFERASE"/>
    <property type="match status" value="1"/>
</dbReference>
<accession>A0ABQ6MB42</accession>
<gene>
    <name evidence="13" type="ORF">TeGR_g11994</name>
</gene>
<evidence type="ECO:0000256" key="4">
    <source>
        <dbReference type="ARBA" id="ARBA00022679"/>
    </source>
</evidence>
<keyword evidence="9 12" id="KW-0472">Membrane</keyword>
<feature type="transmembrane region" description="Helical" evidence="12">
    <location>
        <begin position="139"/>
        <end position="160"/>
    </location>
</feature>
<evidence type="ECO:0000256" key="11">
    <source>
        <dbReference type="ARBA" id="ARBA00023264"/>
    </source>
</evidence>
<reference evidence="13 14" key="1">
    <citation type="journal article" date="2023" name="Commun. Biol.">
        <title>Genome analysis of Parmales, the sister group of diatoms, reveals the evolutionary specialization of diatoms from phago-mixotrophs to photoautotrophs.</title>
        <authorList>
            <person name="Ban H."/>
            <person name="Sato S."/>
            <person name="Yoshikawa S."/>
            <person name="Yamada K."/>
            <person name="Nakamura Y."/>
            <person name="Ichinomiya M."/>
            <person name="Sato N."/>
            <person name="Blanc-Mathieu R."/>
            <person name="Endo H."/>
            <person name="Kuwata A."/>
            <person name="Ogata H."/>
        </authorList>
    </citation>
    <scope>NUCLEOTIDE SEQUENCE [LARGE SCALE GENOMIC DNA]</scope>
</reference>
<proteinExistence type="predicted"/>
<evidence type="ECO:0000313" key="13">
    <source>
        <dbReference type="EMBL" id="GMI22888.1"/>
    </source>
</evidence>
<keyword evidence="8" id="KW-0443">Lipid metabolism</keyword>
<evidence type="ECO:0000256" key="6">
    <source>
        <dbReference type="ARBA" id="ARBA00022695"/>
    </source>
</evidence>
<name>A0ABQ6MB42_9STRA</name>
<keyword evidence="7 12" id="KW-1133">Transmembrane helix</keyword>
<feature type="transmembrane region" description="Helical" evidence="12">
    <location>
        <begin position="109"/>
        <end position="133"/>
    </location>
</feature>
<evidence type="ECO:0000256" key="5">
    <source>
        <dbReference type="ARBA" id="ARBA00022692"/>
    </source>
</evidence>
<feature type="transmembrane region" description="Helical" evidence="12">
    <location>
        <begin position="83"/>
        <end position="102"/>
    </location>
</feature>
<organism evidence="13 14">
    <name type="scientific">Tetraparma gracilis</name>
    <dbReference type="NCBI Taxonomy" id="2962635"/>
    <lineage>
        <taxon>Eukaryota</taxon>
        <taxon>Sar</taxon>
        <taxon>Stramenopiles</taxon>
        <taxon>Ochrophyta</taxon>
        <taxon>Bolidophyceae</taxon>
        <taxon>Parmales</taxon>
        <taxon>Triparmaceae</taxon>
        <taxon>Tetraparma</taxon>
    </lineage>
</organism>
<evidence type="ECO:0000256" key="12">
    <source>
        <dbReference type="SAM" id="Phobius"/>
    </source>
</evidence>
<evidence type="ECO:0000256" key="1">
    <source>
        <dbReference type="ARBA" id="ARBA00004651"/>
    </source>
</evidence>
<evidence type="ECO:0000313" key="14">
    <source>
        <dbReference type="Proteomes" id="UP001165060"/>
    </source>
</evidence>
<sequence>MGLLLRFLTVSVAIPLAVSLLLSPLGGRLLLLSLFSLSIHEYFSLNCFLPPPIPHQHADLLSTLVLACALLESPPLASSLPSLLSPLSLLLTLVLLALRLLPSLPARPLPLLLSALAPLYVALGFHSLLGIHSLSLPHALMFCAYTWLADTGALLAGTYLPTIPAPALLRRVSPGKTGTGYLGAFAVTTLSVALLDGRFLPGDGGGWARPLVKGPLVAGLAVAGDLIESGMKRAAGAKDSGTFFPGHGGALDRMDSMLLSAPVYLWLYVLPGALEELGK</sequence>
<protein>
    <recommendedName>
        <fullName evidence="15">Phosphatidate cytidylyltransferase</fullName>
    </recommendedName>
</protein>
<keyword evidence="4" id="KW-0808">Transferase</keyword>
<keyword evidence="2" id="KW-1003">Cell membrane</keyword>
<evidence type="ECO:0000256" key="7">
    <source>
        <dbReference type="ARBA" id="ARBA00022989"/>
    </source>
</evidence>
<dbReference type="Pfam" id="PF01148">
    <property type="entry name" value="CTP_transf_1"/>
    <property type="match status" value="1"/>
</dbReference>
<evidence type="ECO:0000256" key="3">
    <source>
        <dbReference type="ARBA" id="ARBA00022516"/>
    </source>
</evidence>
<dbReference type="EMBL" id="BRYB01000108">
    <property type="protein sequence ID" value="GMI22888.1"/>
    <property type="molecule type" value="Genomic_DNA"/>
</dbReference>
<keyword evidence="3" id="KW-0444">Lipid biosynthesis</keyword>
<evidence type="ECO:0000256" key="9">
    <source>
        <dbReference type="ARBA" id="ARBA00023136"/>
    </source>
</evidence>
<evidence type="ECO:0000256" key="10">
    <source>
        <dbReference type="ARBA" id="ARBA00023209"/>
    </source>
</evidence>
<comment type="subcellular location">
    <subcellularLocation>
        <location evidence="1">Cell membrane</location>
        <topology evidence="1">Multi-pass membrane protein</topology>
    </subcellularLocation>
</comment>
<evidence type="ECO:0008006" key="15">
    <source>
        <dbReference type="Google" id="ProtNLM"/>
    </source>
</evidence>
<dbReference type="PANTHER" id="PTHR46382">
    <property type="entry name" value="PHOSPHATIDATE CYTIDYLYLTRANSFERASE"/>
    <property type="match status" value="1"/>
</dbReference>